<gene>
    <name evidence="1" type="ORF">TSUD_118750</name>
</gene>
<organism evidence="1 2">
    <name type="scientific">Trifolium subterraneum</name>
    <name type="common">Subterranean clover</name>
    <dbReference type="NCBI Taxonomy" id="3900"/>
    <lineage>
        <taxon>Eukaryota</taxon>
        <taxon>Viridiplantae</taxon>
        <taxon>Streptophyta</taxon>
        <taxon>Embryophyta</taxon>
        <taxon>Tracheophyta</taxon>
        <taxon>Spermatophyta</taxon>
        <taxon>Magnoliopsida</taxon>
        <taxon>eudicotyledons</taxon>
        <taxon>Gunneridae</taxon>
        <taxon>Pentapetalae</taxon>
        <taxon>rosids</taxon>
        <taxon>fabids</taxon>
        <taxon>Fabales</taxon>
        <taxon>Fabaceae</taxon>
        <taxon>Papilionoideae</taxon>
        <taxon>50 kb inversion clade</taxon>
        <taxon>NPAAA clade</taxon>
        <taxon>Hologalegina</taxon>
        <taxon>IRL clade</taxon>
        <taxon>Trifolieae</taxon>
        <taxon>Trifolium</taxon>
    </lineage>
</organism>
<dbReference type="EMBL" id="DF973370">
    <property type="protein sequence ID" value="GAU28268.1"/>
    <property type="molecule type" value="Genomic_DNA"/>
</dbReference>
<evidence type="ECO:0000313" key="1">
    <source>
        <dbReference type="EMBL" id="GAU28268.1"/>
    </source>
</evidence>
<dbReference type="AlphaFoldDB" id="A0A2Z6M9N2"/>
<dbReference type="Proteomes" id="UP000242715">
    <property type="component" value="Unassembled WGS sequence"/>
</dbReference>
<keyword evidence="2" id="KW-1185">Reference proteome</keyword>
<name>A0A2Z6M9N2_TRISU</name>
<proteinExistence type="predicted"/>
<reference evidence="2" key="1">
    <citation type="journal article" date="2017" name="Front. Plant Sci.">
        <title>Climate Clever Clovers: New Paradigm to Reduce the Environmental Footprint of Ruminants by Breeding Low Methanogenic Forages Utilizing Haplotype Variation.</title>
        <authorList>
            <person name="Kaur P."/>
            <person name="Appels R."/>
            <person name="Bayer P.E."/>
            <person name="Keeble-Gagnere G."/>
            <person name="Wang J."/>
            <person name="Hirakawa H."/>
            <person name="Shirasawa K."/>
            <person name="Vercoe P."/>
            <person name="Stefanova K."/>
            <person name="Durmic Z."/>
            <person name="Nichols P."/>
            <person name="Revell C."/>
            <person name="Isobe S.N."/>
            <person name="Edwards D."/>
            <person name="Erskine W."/>
        </authorList>
    </citation>
    <scope>NUCLEOTIDE SEQUENCE [LARGE SCALE GENOMIC DNA]</scope>
    <source>
        <strain evidence="2">cv. Daliak</strain>
    </source>
</reference>
<evidence type="ECO:0000313" key="2">
    <source>
        <dbReference type="Proteomes" id="UP000242715"/>
    </source>
</evidence>
<accession>A0A2Z6M9N2</accession>
<protein>
    <submittedName>
        <fullName evidence="1">Uncharacterized protein</fullName>
    </submittedName>
</protein>
<sequence length="66" mass="7857">MFGICYTVFKRLSSYISHIQKRRIPISDHSRNIREPCWHDSRVWFSIATIYLVLSDTLQQSASSFY</sequence>